<evidence type="ECO:0000256" key="5">
    <source>
        <dbReference type="ARBA" id="ARBA00022723"/>
    </source>
</evidence>
<dbReference type="InterPro" id="IPR031675">
    <property type="entry name" value="STPPase_N"/>
</dbReference>
<dbReference type="InterPro" id="IPR004843">
    <property type="entry name" value="Calcineurin-like_PHP"/>
</dbReference>
<dbReference type="EMBL" id="CM007362">
    <property type="protein sequence ID" value="OIW16163.1"/>
    <property type="molecule type" value="Genomic_DNA"/>
</dbReference>
<dbReference type="InterPro" id="IPR018108">
    <property type="entry name" value="MCP_transmembrane"/>
</dbReference>
<dbReference type="InterPro" id="IPR050341">
    <property type="entry name" value="PP1_catalytic_subunit"/>
</dbReference>
<dbReference type="GO" id="GO:0016020">
    <property type="term" value="C:membrane"/>
    <property type="evidence" value="ECO:0007669"/>
    <property type="project" value="UniProtKB-SubCell"/>
</dbReference>
<evidence type="ECO:0000256" key="2">
    <source>
        <dbReference type="ARBA" id="ARBA00004141"/>
    </source>
</evidence>
<dbReference type="PROSITE" id="PS00125">
    <property type="entry name" value="SER_THR_PHOSPHATASE"/>
    <property type="match status" value="1"/>
</dbReference>
<dbReference type="GO" id="GO:0005737">
    <property type="term" value="C:cytoplasm"/>
    <property type="evidence" value="ECO:0007669"/>
    <property type="project" value="TreeGrafter"/>
</dbReference>
<evidence type="ECO:0000256" key="3">
    <source>
        <dbReference type="ARBA" id="ARBA00005333"/>
    </source>
</evidence>
<dbReference type="PRINTS" id="PR00114">
    <property type="entry name" value="STPHPHTASE"/>
</dbReference>
<evidence type="ECO:0000256" key="12">
    <source>
        <dbReference type="PROSITE-ProRule" id="PRU00282"/>
    </source>
</evidence>
<dbReference type="Pfam" id="PF16891">
    <property type="entry name" value="STPPase_N"/>
    <property type="match status" value="1"/>
</dbReference>
<keyword evidence="9" id="KW-0464">Manganese</keyword>
<evidence type="ECO:0000256" key="1">
    <source>
        <dbReference type="ARBA" id="ARBA00001936"/>
    </source>
</evidence>
<comment type="cofactor">
    <cofactor evidence="1">
        <name>Mn(2+)</name>
        <dbReference type="ChEBI" id="CHEBI:29035"/>
    </cofactor>
</comment>
<feature type="repeat" description="Solcar" evidence="12">
    <location>
        <begin position="157"/>
        <end position="243"/>
    </location>
</feature>
<dbReference type="Pfam" id="PF00153">
    <property type="entry name" value="Mito_carr"/>
    <property type="match status" value="3"/>
</dbReference>
<dbReference type="CDD" id="cd07414">
    <property type="entry name" value="MPP_PP1_PPKL"/>
    <property type="match status" value="1"/>
</dbReference>
<dbReference type="Gene3D" id="3.60.21.10">
    <property type="match status" value="1"/>
</dbReference>
<comment type="subcellular location">
    <subcellularLocation>
        <location evidence="2">Membrane</location>
        <topology evidence="2">Multi-pass membrane protein</topology>
    </subcellularLocation>
</comment>
<organism evidence="15 16">
    <name type="scientific">Lupinus angustifolius</name>
    <name type="common">Narrow-leaved blue lupine</name>
    <dbReference type="NCBI Taxonomy" id="3871"/>
    <lineage>
        <taxon>Eukaryota</taxon>
        <taxon>Viridiplantae</taxon>
        <taxon>Streptophyta</taxon>
        <taxon>Embryophyta</taxon>
        <taxon>Tracheophyta</taxon>
        <taxon>Spermatophyta</taxon>
        <taxon>Magnoliopsida</taxon>
        <taxon>eudicotyledons</taxon>
        <taxon>Gunneridae</taxon>
        <taxon>Pentapetalae</taxon>
        <taxon>rosids</taxon>
        <taxon>fabids</taxon>
        <taxon>Fabales</taxon>
        <taxon>Fabaceae</taxon>
        <taxon>Papilionoideae</taxon>
        <taxon>50 kb inversion clade</taxon>
        <taxon>genistoids sensu lato</taxon>
        <taxon>core genistoids</taxon>
        <taxon>Genisteae</taxon>
        <taxon>Lupinus</taxon>
    </lineage>
</organism>
<comment type="catalytic activity">
    <reaction evidence="10">
        <text>O-phospho-L-seryl-[protein] + H2O = L-seryl-[protein] + phosphate</text>
        <dbReference type="Rhea" id="RHEA:20629"/>
        <dbReference type="Rhea" id="RHEA-COMP:9863"/>
        <dbReference type="Rhea" id="RHEA-COMP:11604"/>
        <dbReference type="ChEBI" id="CHEBI:15377"/>
        <dbReference type="ChEBI" id="CHEBI:29999"/>
        <dbReference type="ChEBI" id="CHEBI:43474"/>
        <dbReference type="ChEBI" id="CHEBI:83421"/>
        <dbReference type="EC" id="3.1.3.16"/>
    </reaction>
</comment>
<feature type="domain" description="Serine/threonine specific protein phosphatases" evidence="14">
    <location>
        <begin position="471"/>
        <end position="476"/>
    </location>
</feature>
<dbReference type="PANTHER" id="PTHR11668:SF490">
    <property type="entry name" value="SERINE_THREONINE-PROTEIN PHOSPHATASE PP1 ISOZYME 4"/>
    <property type="match status" value="1"/>
</dbReference>
<evidence type="ECO:0000256" key="6">
    <source>
        <dbReference type="ARBA" id="ARBA00022801"/>
    </source>
</evidence>
<keyword evidence="8 12" id="KW-0472">Membrane</keyword>
<feature type="repeat" description="Solcar" evidence="12">
    <location>
        <begin position="252"/>
        <end position="341"/>
    </location>
</feature>
<name>A0A4P1RR83_LUPAN</name>
<dbReference type="Gramene" id="OIW16163">
    <property type="protein sequence ID" value="OIW16163"/>
    <property type="gene ID" value="TanjilG_18878"/>
</dbReference>
<dbReference type="Pfam" id="PF00149">
    <property type="entry name" value="Metallophos"/>
    <property type="match status" value="1"/>
</dbReference>
<dbReference type="InterPro" id="IPR023395">
    <property type="entry name" value="MCP_dom_sf"/>
</dbReference>
<dbReference type="PROSITE" id="PS50920">
    <property type="entry name" value="SOLCAR"/>
    <property type="match status" value="3"/>
</dbReference>
<reference evidence="15 16" key="1">
    <citation type="journal article" date="2017" name="Plant Biotechnol. J.">
        <title>A comprehensive draft genome sequence for lupin (Lupinus angustifolius), an emerging health food: insights into plant-microbe interactions and legume evolution.</title>
        <authorList>
            <person name="Hane J.K."/>
            <person name="Ming Y."/>
            <person name="Kamphuis L.G."/>
            <person name="Nelson M.N."/>
            <person name="Garg G."/>
            <person name="Atkins C.A."/>
            <person name="Bayer P.E."/>
            <person name="Bravo A."/>
            <person name="Bringans S."/>
            <person name="Cannon S."/>
            <person name="Edwards D."/>
            <person name="Foley R."/>
            <person name="Gao L.L."/>
            <person name="Harrison M.J."/>
            <person name="Huang W."/>
            <person name="Hurgobin B."/>
            <person name="Li S."/>
            <person name="Liu C.W."/>
            <person name="McGrath A."/>
            <person name="Morahan G."/>
            <person name="Murray J."/>
            <person name="Weller J."/>
            <person name="Jian J."/>
            <person name="Singh K.B."/>
        </authorList>
    </citation>
    <scope>NUCLEOTIDE SEQUENCE [LARGE SCALE GENOMIC DNA]</scope>
    <source>
        <strain evidence="16">cv. Tanjil</strain>
        <tissue evidence="15">Whole plant</tissue>
    </source>
</reference>
<dbReference type="STRING" id="3871.A0A4P1RR83"/>
<dbReference type="SUPFAM" id="SSF56300">
    <property type="entry name" value="Metallo-dependent phosphatases"/>
    <property type="match status" value="1"/>
</dbReference>
<dbReference type="SUPFAM" id="SSF103506">
    <property type="entry name" value="Mitochondrial carrier"/>
    <property type="match status" value="1"/>
</dbReference>
<evidence type="ECO:0000256" key="4">
    <source>
        <dbReference type="ARBA" id="ARBA00022692"/>
    </source>
</evidence>
<keyword evidence="5" id="KW-0479">Metal-binding</keyword>
<evidence type="ECO:0000256" key="13">
    <source>
        <dbReference type="RuleBase" id="RU004273"/>
    </source>
</evidence>
<keyword evidence="7" id="KW-0904">Protein phosphatase</keyword>
<evidence type="ECO:0000256" key="11">
    <source>
        <dbReference type="ARBA" id="ARBA00048336"/>
    </source>
</evidence>
<sequence length="661" mass="74216">MQTEARVGVAVDGGVRKLVQPQKKQVGTVSQLLAGGVAGALSKTCTAPLARLTILFQSLFERDNRVCLLDVFWKELVSLKHIQGMHSNVATLRKASMWNEASRIIHEEGFRAFWKGNLVTIAHRLPYSSVNFYSYEHYKKLLKMVPGLKGHRDKASSDLCVHFVGGGLAGITAATSTYPLDLVRTRLAAQTNVIYYRGIWHALQTIVKEEGVLGLYKGLGTTLLTVGPSIAISFSVYETLRSFWQSHRSDDSTVVVSLACGSLSGIASSTTTFPLDLVRRRKQLEGACGRARVYNMGLFGVFRQIIRTEGVRGLYRGILPEYYKVVPGVEHKNSEEEEKGFIITEFAMSTQIGIDEAVLDDIIRRLTEVRLARPGKQVQLSESEIKQLCLASRDIFLHQPNLLELEAPIKICGDIHGQYSDLLRLFEYGGLPPNANYLFLGDYVDRGKQSLETICLLLSYKIKYPENFFLLRGNHECASINRIYGFYDECKRRFNVRLWKAFTDCFNCLPVAALIDDKILCMHGGLSPELTHLDEIRNLPRPIAIPDTGLLCDLLWSDPGRDVKGWGMNDRGVSFTFGPDMVAEFLAKHDLDLICRAHQVVEDGYEFFADRQLVTIFSAPNYCGEFDNAGAMMSVDENLMCSFQILKPAEKRTKFMMPNKM</sequence>
<evidence type="ECO:0000256" key="8">
    <source>
        <dbReference type="ARBA" id="ARBA00023136"/>
    </source>
</evidence>
<comment type="similarity">
    <text evidence="3">Belongs to the PPP phosphatase family. PP-1 subfamily.</text>
</comment>
<dbReference type="InterPro" id="IPR029052">
    <property type="entry name" value="Metallo-depent_PP-like"/>
</dbReference>
<feature type="repeat" description="Solcar" evidence="12">
    <location>
        <begin position="26"/>
        <end position="141"/>
    </location>
</feature>
<evidence type="ECO:0000313" key="15">
    <source>
        <dbReference type="EMBL" id="OIW16163.1"/>
    </source>
</evidence>
<gene>
    <name evidence="15" type="ORF">TanjilG_18878</name>
</gene>
<dbReference type="Gene3D" id="1.50.40.10">
    <property type="entry name" value="Mitochondrial carrier domain"/>
    <property type="match status" value="1"/>
</dbReference>
<evidence type="ECO:0000256" key="7">
    <source>
        <dbReference type="ARBA" id="ARBA00022912"/>
    </source>
</evidence>
<evidence type="ECO:0000256" key="10">
    <source>
        <dbReference type="ARBA" id="ARBA00047761"/>
    </source>
</evidence>
<keyword evidence="16" id="KW-1185">Reference proteome</keyword>
<dbReference type="AlphaFoldDB" id="A0A4P1RR83"/>
<evidence type="ECO:0000256" key="9">
    <source>
        <dbReference type="ARBA" id="ARBA00023211"/>
    </source>
</evidence>
<evidence type="ECO:0000313" key="16">
    <source>
        <dbReference type="Proteomes" id="UP000188354"/>
    </source>
</evidence>
<dbReference type="GO" id="GO:0046872">
    <property type="term" value="F:metal ion binding"/>
    <property type="evidence" value="ECO:0007669"/>
    <property type="project" value="UniProtKB-KW"/>
</dbReference>
<dbReference type="FunFam" id="3.60.21.10:FF:000212">
    <property type="entry name" value="Serine/threonine-protein phosphatase"/>
    <property type="match status" value="1"/>
</dbReference>
<dbReference type="Proteomes" id="UP000188354">
    <property type="component" value="Chromosome LG02"/>
</dbReference>
<comment type="catalytic activity">
    <reaction evidence="11 13">
        <text>O-phospho-L-threonyl-[protein] + H2O = L-threonyl-[protein] + phosphate</text>
        <dbReference type="Rhea" id="RHEA:47004"/>
        <dbReference type="Rhea" id="RHEA-COMP:11060"/>
        <dbReference type="Rhea" id="RHEA-COMP:11605"/>
        <dbReference type="ChEBI" id="CHEBI:15377"/>
        <dbReference type="ChEBI" id="CHEBI:30013"/>
        <dbReference type="ChEBI" id="CHEBI:43474"/>
        <dbReference type="ChEBI" id="CHEBI:61977"/>
        <dbReference type="EC" id="3.1.3.16"/>
    </reaction>
</comment>
<proteinExistence type="inferred from homology"/>
<dbReference type="EC" id="3.1.3.16" evidence="13"/>
<dbReference type="GO" id="GO:0004722">
    <property type="term" value="F:protein serine/threonine phosphatase activity"/>
    <property type="evidence" value="ECO:0007669"/>
    <property type="project" value="UniProtKB-EC"/>
</dbReference>
<dbReference type="InterPro" id="IPR006186">
    <property type="entry name" value="Ser/Thr-sp_prot-phosphatase"/>
</dbReference>
<keyword evidence="6 13" id="KW-0378">Hydrolase</keyword>
<keyword evidence="4 12" id="KW-0812">Transmembrane</keyword>
<dbReference type="SMART" id="SM00156">
    <property type="entry name" value="PP2Ac"/>
    <property type="match status" value="1"/>
</dbReference>
<accession>A0A4P1RR83</accession>
<protein>
    <recommendedName>
        <fullName evidence="13">Serine/threonine-protein phosphatase</fullName>
        <ecNumber evidence="13">3.1.3.16</ecNumber>
    </recommendedName>
</protein>
<evidence type="ECO:0000259" key="14">
    <source>
        <dbReference type="PROSITE" id="PS00125"/>
    </source>
</evidence>
<dbReference type="PANTHER" id="PTHR11668">
    <property type="entry name" value="SERINE/THREONINE PROTEIN PHOSPHATASE"/>
    <property type="match status" value="1"/>
</dbReference>
<dbReference type="GO" id="GO:0005634">
    <property type="term" value="C:nucleus"/>
    <property type="evidence" value="ECO:0007669"/>
    <property type="project" value="TreeGrafter"/>
</dbReference>